<dbReference type="CDD" id="cd06170">
    <property type="entry name" value="LuxR_C_like"/>
    <property type="match status" value="1"/>
</dbReference>
<evidence type="ECO:0000256" key="3">
    <source>
        <dbReference type="ARBA" id="ARBA00023163"/>
    </source>
</evidence>
<keyword evidence="6" id="KW-1185">Reference proteome</keyword>
<evidence type="ECO:0000259" key="4">
    <source>
        <dbReference type="PROSITE" id="PS50043"/>
    </source>
</evidence>
<dbReference type="Pfam" id="PF00196">
    <property type="entry name" value="GerE"/>
    <property type="match status" value="1"/>
</dbReference>
<dbReference type="InterPro" id="IPR036388">
    <property type="entry name" value="WH-like_DNA-bd_sf"/>
</dbReference>
<keyword evidence="1" id="KW-0805">Transcription regulation</keyword>
<dbReference type="EMBL" id="JAGGKS010000003">
    <property type="protein sequence ID" value="MBP1925627.1"/>
    <property type="molecule type" value="Genomic_DNA"/>
</dbReference>
<dbReference type="GO" id="GO:0003677">
    <property type="term" value="F:DNA binding"/>
    <property type="evidence" value="ECO:0007669"/>
    <property type="project" value="UniProtKB-KW"/>
</dbReference>
<sequence>MVNNNETASKLIDFFQYVSVDYDDLPRRIIDGIRLYFGYNAVYCIFQKLNGKEYAITELHGDSIYKRDHVLYKELWSKDDIFFKKLDVIVNGSKTMKKYAWRCQDFGWSLEDFWNQDLGKAIRKGGFGYKALITCGQAWYNMQHTISLFKPEKKGDFSDEEMALFNNIGTLFSIMQNNYREKIENDQLKSVLNKHITDMRGCFCVLNCQLNVIFQTDSFSEIIDELFKGEFFKHILMPIVAQMGELEHSKKSETSKEYNSENVKYTMNISKFSQDKNESYKLQYLYMIKIQVIKDATPSKSSQFDVIEEGSFYLKNSDIYCLTRREIEVLKLMMNGLSVEKIIEKICVAESTARTHINNIYRKLGVNSRSEAMAKIIKDSTS</sequence>
<keyword evidence="3" id="KW-0804">Transcription</keyword>
<proteinExistence type="predicted"/>
<dbReference type="RefSeq" id="WP_209511348.1">
    <property type="nucleotide sequence ID" value="NZ_JAGGKS010000003.1"/>
</dbReference>
<protein>
    <submittedName>
        <fullName evidence="5">DNA-binding CsgD family transcriptional regulator</fullName>
    </submittedName>
</protein>
<dbReference type="InterPro" id="IPR016032">
    <property type="entry name" value="Sig_transdc_resp-reg_C-effctor"/>
</dbReference>
<dbReference type="Gene3D" id="1.10.10.10">
    <property type="entry name" value="Winged helix-like DNA-binding domain superfamily/Winged helix DNA-binding domain"/>
    <property type="match status" value="1"/>
</dbReference>
<keyword evidence="2 5" id="KW-0238">DNA-binding</keyword>
<gene>
    <name evidence="5" type="ORF">J2Z76_001486</name>
</gene>
<dbReference type="Proteomes" id="UP001519342">
    <property type="component" value="Unassembled WGS sequence"/>
</dbReference>
<evidence type="ECO:0000256" key="1">
    <source>
        <dbReference type="ARBA" id="ARBA00023015"/>
    </source>
</evidence>
<evidence type="ECO:0000313" key="5">
    <source>
        <dbReference type="EMBL" id="MBP1925627.1"/>
    </source>
</evidence>
<evidence type="ECO:0000256" key="2">
    <source>
        <dbReference type="ARBA" id="ARBA00023125"/>
    </source>
</evidence>
<dbReference type="InterPro" id="IPR000792">
    <property type="entry name" value="Tscrpt_reg_LuxR_C"/>
</dbReference>
<evidence type="ECO:0000313" key="6">
    <source>
        <dbReference type="Proteomes" id="UP001519342"/>
    </source>
</evidence>
<organism evidence="5 6">
    <name type="scientific">Sedimentibacter acidaminivorans</name>
    <dbReference type="NCBI Taxonomy" id="913099"/>
    <lineage>
        <taxon>Bacteria</taxon>
        <taxon>Bacillati</taxon>
        <taxon>Bacillota</taxon>
        <taxon>Tissierellia</taxon>
        <taxon>Sedimentibacter</taxon>
    </lineage>
</organism>
<dbReference type="PROSITE" id="PS50043">
    <property type="entry name" value="HTH_LUXR_2"/>
    <property type="match status" value="1"/>
</dbReference>
<dbReference type="PANTHER" id="PTHR44688:SF16">
    <property type="entry name" value="DNA-BINDING TRANSCRIPTIONAL ACTIVATOR DEVR_DOSR"/>
    <property type="match status" value="1"/>
</dbReference>
<feature type="domain" description="HTH luxR-type" evidence="4">
    <location>
        <begin position="315"/>
        <end position="380"/>
    </location>
</feature>
<accession>A0ABS4GD54</accession>
<comment type="caution">
    <text evidence="5">The sequence shown here is derived from an EMBL/GenBank/DDBJ whole genome shotgun (WGS) entry which is preliminary data.</text>
</comment>
<name>A0ABS4GD54_9FIRM</name>
<dbReference type="PANTHER" id="PTHR44688">
    <property type="entry name" value="DNA-BINDING TRANSCRIPTIONAL ACTIVATOR DEVR_DOSR"/>
    <property type="match status" value="1"/>
</dbReference>
<reference evidence="5 6" key="1">
    <citation type="submission" date="2021-03" db="EMBL/GenBank/DDBJ databases">
        <title>Genomic Encyclopedia of Type Strains, Phase IV (KMG-IV): sequencing the most valuable type-strain genomes for metagenomic binning, comparative biology and taxonomic classification.</title>
        <authorList>
            <person name="Goeker M."/>
        </authorList>
    </citation>
    <scope>NUCLEOTIDE SEQUENCE [LARGE SCALE GENOMIC DNA]</scope>
    <source>
        <strain evidence="5 6">DSM 24004</strain>
    </source>
</reference>
<dbReference type="PRINTS" id="PR00038">
    <property type="entry name" value="HTHLUXR"/>
</dbReference>
<dbReference type="SMART" id="SM00421">
    <property type="entry name" value="HTH_LUXR"/>
    <property type="match status" value="1"/>
</dbReference>
<dbReference type="SUPFAM" id="SSF46894">
    <property type="entry name" value="C-terminal effector domain of the bipartite response regulators"/>
    <property type="match status" value="1"/>
</dbReference>